<dbReference type="InterPro" id="IPR050428">
    <property type="entry name" value="TCS_sensor_his_kinase"/>
</dbReference>
<dbReference type="InterPro" id="IPR036890">
    <property type="entry name" value="HATPase_C_sf"/>
</dbReference>
<reference evidence="14 15" key="1">
    <citation type="submission" date="2016-09" db="EMBL/GenBank/DDBJ databases">
        <authorList>
            <person name="Capua I."/>
            <person name="De Benedictis P."/>
            <person name="Joannis T."/>
            <person name="Lombin L.H."/>
            <person name="Cattoli G."/>
        </authorList>
    </citation>
    <scope>NUCLEOTIDE SEQUENCE [LARGE SCALE GENOMIC DNA]</scope>
    <source>
        <strain evidence="14 15">ISLP-3</strain>
    </source>
</reference>
<evidence type="ECO:0000256" key="7">
    <source>
        <dbReference type="ARBA" id="ARBA00022777"/>
    </source>
</evidence>
<dbReference type="OrthoDB" id="3849995at2"/>
<dbReference type="PRINTS" id="PR00344">
    <property type="entry name" value="BCTRLSENSOR"/>
</dbReference>
<dbReference type="Gene3D" id="3.30.565.10">
    <property type="entry name" value="Histidine kinase-like ATPase, C-terminal domain"/>
    <property type="match status" value="1"/>
</dbReference>
<dbReference type="EMBL" id="FMYH01000003">
    <property type="protein sequence ID" value="SDC57416.1"/>
    <property type="molecule type" value="Genomic_DNA"/>
</dbReference>
<dbReference type="SUPFAM" id="SSF55874">
    <property type="entry name" value="ATPase domain of HSP90 chaperone/DNA topoisomerase II/histidine kinase"/>
    <property type="match status" value="1"/>
</dbReference>
<dbReference type="RefSeq" id="WP_093182785.1">
    <property type="nucleotide sequence ID" value="NZ_FMYH01000003.1"/>
</dbReference>
<evidence type="ECO:0000256" key="11">
    <source>
        <dbReference type="SAM" id="Phobius"/>
    </source>
</evidence>
<evidence type="ECO:0000256" key="6">
    <source>
        <dbReference type="ARBA" id="ARBA00022692"/>
    </source>
</evidence>
<dbReference type="PANTHER" id="PTHR45436:SF5">
    <property type="entry name" value="SENSOR HISTIDINE KINASE TRCS"/>
    <property type="match status" value="1"/>
</dbReference>
<evidence type="ECO:0000256" key="3">
    <source>
        <dbReference type="ARBA" id="ARBA00012438"/>
    </source>
</evidence>
<comment type="subcellular location">
    <subcellularLocation>
        <location evidence="2">Cell membrane</location>
    </subcellularLocation>
</comment>
<keyword evidence="6 11" id="KW-0812">Transmembrane</keyword>
<feature type="transmembrane region" description="Helical" evidence="11">
    <location>
        <begin position="160"/>
        <end position="187"/>
    </location>
</feature>
<keyword evidence="10 11" id="KW-0472">Membrane</keyword>
<dbReference type="Pfam" id="PF02518">
    <property type="entry name" value="HATPase_c"/>
    <property type="match status" value="1"/>
</dbReference>
<keyword evidence="8 11" id="KW-1133">Transmembrane helix</keyword>
<dbReference type="GO" id="GO:0000155">
    <property type="term" value="F:phosphorelay sensor kinase activity"/>
    <property type="evidence" value="ECO:0007669"/>
    <property type="project" value="InterPro"/>
</dbReference>
<dbReference type="EC" id="2.7.13.3" evidence="3"/>
<evidence type="ECO:0000313" key="15">
    <source>
        <dbReference type="Proteomes" id="UP000199039"/>
    </source>
</evidence>
<evidence type="ECO:0000256" key="1">
    <source>
        <dbReference type="ARBA" id="ARBA00000085"/>
    </source>
</evidence>
<evidence type="ECO:0000259" key="12">
    <source>
        <dbReference type="PROSITE" id="PS50109"/>
    </source>
</evidence>
<dbReference type="AlphaFoldDB" id="A0A1G6MQZ9"/>
<protein>
    <recommendedName>
        <fullName evidence="3">histidine kinase</fullName>
        <ecNumber evidence="3">2.7.13.3</ecNumber>
    </recommendedName>
</protein>
<sequence>MTRGWPSGRAPRSLRGRIIVATAAATVLGMAALVAVLGLVLRTVVSNDVDGVLRDRAAAVATMVERDGVVEQDSAGGSASQPVGDLVWVYDATGALIGGAEASGTLGQEVDLLSTTGAQVLVEVDDWRLLAEPIDLGGGETGVVVVGVGLEPYENTQHTALAISAALGLVIVAGVTALAAWSVGSALRPVATMARRAAEWSEEDLSRRFALGPPHDEITELGEVLDALLERVSRVIGAEQRLTSELAHELRTPLTVVRGEAELALLAPDPPLLARDRERFERIVAAADQMTQVIETLLSIARGEVAENVMAGVEEVLDAAAANLGAGAPLKSLVTGGETGLLVAVPVGIAARALAPVLDNALRHARSQVSVTVRVRGQLVEIAVSDDGDGLGGADPELIFHAGVRDVASSGAGLGLSLARRVARAAGGDVRILPGEPTTFVVTFPLAS</sequence>
<evidence type="ECO:0000313" key="14">
    <source>
        <dbReference type="EMBL" id="SDC57416.1"/>
    </source>
</evidence>
<dbReference type="InterPro" id="IPR003661">
    <property type="entry name" value="HisK_dim/P_dom"/>
</dbReference>
<name>A0A1G6MQZ9_9MICO</name>
<keyword evidence="4" id="KW-0597">Phosphoprotein</keyword>
<feature type="domain" description="Histidine kinase" evidence="12">
    <location>
        <begin position="245"/>
        <end position="448"/>
    </location>
</feature>
<comment type="catalytic activity">
    <reaction evidence="1">
        <text>ATP + protein L-histidine = ADP + protein N-phospho-L-histidine.</text>
        <dbReference type="EC" id="2.7.13.3"/>
    </reaction>
</comment>
<dbReference type="Gene3D" id="1.10.287.130">
    <property type="match status" value="1"/>
</dbReference>
<keyword evidence="7 14" id="KW-0418">Kinase</keyword>
<evidence type="ECO:0000259" key="13">
    <source>
        <dbReference type="PROSITE" id="PS50885"/>
    </source>
</evidence>
<organism evidence="14 15">
    <name type="scientific">Sanguibacter gelidistatuariae</name>
    <dbReference type="NCBI Taxonomy" id="1814289"/>
    <lineage>
        <taxon>Bacteria</taxon>
        <taxon>Bacillati</taxon>
        <taxon>Actinomycetota</taxon>
        <taxon>Actinomycetes</taxon>
        <taxon>Micrococcales</taxon>
        <taxon>Sanguibacteraceae</taxon>
        <taxon>Sanguibacter</taxon>
    </lineage>
</organism>
<dbReference type="PROSITE" id="PS50109">
    <property type="entry name" value="HIS_KIN"/>
    <property type="match status" value="1"/>
</dbReference>
<dbReference type="InterPro" id="IPR036097">
    <property type="entry name" value="HisK_dim/P_sf"/>
</dbReference>
<proteinExistence type="predicted"/>
<accession>A0A1G6MQZ9</accession>
<evidence type="ECO:0000256" key="2">
    <source>
        <dbReference type="ARBA" id="ARBA00004236"/>
    </source>
</evidence>
<dbReference type="PROSITE" id="PS50885">
    <property type="entry name" value="HAMP"/>
    <property type="match status" value="1"/>
</dbReference>
<dbReference type="InterPro" id="IPR005467">
    <property type="entry name" value="His_kinase_dom"/>
</dbReference>
<dbReference type="PANTHER" id="PTHR45436">
    <property type="entry name" value="SENSOR HISTIDINE KINASE YKOH"/>
    <property type="match status" value="1"/>
</dbReference>
<evidence type="ECO:0000256" key="10">
    <source>
        <dbReference type="ARBA" id="ARBA00023136"/>
    </source>
</evidence>
<dbReference type="InterPro" id="IPR004358">
    <property type="entry name" value="Sig_transdc_His_kin-like_C"/>
</dbReference>
<evidence type="ECO:0000256" key="4">
    <source>
        <dbReference type="ARBA" id="ARBA00022553"/>
    </source>
</evidence>
<feature type="transmembrane region" description="Helical" evidence="11">
    <location>
        <begin position="18"/>
        <end position="41"/>
    </location>
</feature>
<keyword evidence="5" id="KW-0808">Transferase</keyword>
<dbReference type="SMART" id="SM00387">
    <property type="entry name" value="HATPase_c"/>
    <property type="match status" value="1"/>
</dbReference>
<keyword evidence="15" id="KW-1185">Reference proteome</keyword>
<dbReference type="STRING" id="1814289.SAMN05216410_1933"/>
<evidence type="ECO:0000256" key="9">
    <source>
        <dbReference type="ARBA" id="ARBA00023012"/>
    </source>
</evidence>
<dbReference type="SMART" id="SM00388">
    <property type="entry name" value="HisKA"/>
    <property type="match status" value="1"/>
</dbReference>
<keyword evidence="9" id="KW-0902">Two-component regulatory system</keyword>
<dbReference type="SMART" id="SM00304">
    <property type="entry name" value="HAMP"/>
    <property type="match status" value="1"/>
</dbReference>
<dbReference type="GO" id="GO:0005886">
    <property type="term" value="C:plasma membrane"/>
    <property type="evidence" value="ECO:0007669"/>
    <property type="project" value="UniProtKB-SubCell"/>
</dbReference>
<feature type="domain" description="HAMP" evidence="13">
    <location>
        <begin position="184"/>
        <end position="237"/>
    </location>
</feature>
<dbReference type="SUPFAM" id="SSF47384">
    <property type="entry name" value="Homodimeric domain of signal transducing histidine kinase"/>
    <property type="match status" value="1"/>
</dbReference>
<evidence type="ECO:0000256" key="5">
    <source>
        <dbReference type="ARBA" id="ARBA00022679"/>
    </source>
</evidence>
<dbReference type="CDD" id="cd00082">
    <property type="entry name" value="HisKA"/>
    <property type="match status" value="1"/>
</dbReference>
<dbReference type="InterPro" id="IPR003660">
    <property type="entry name" value="HAMP_dom"/>
</dbReference>
<evidence type="ECO:0000256" key="8">
    <source>
        <dbReference type="ARBA" id="ARBA00022989"/>
    </source>
</evidence>
<dbReference type="Proteomes" id="UP000199039">
    <property type="component" value="Unassembled WGS sequence"/>
</dbReference>
<dbReference type="InterPro" id="IPR003594">
    <property type="entry name" value="HATPase_dom"/>
</dbReference>
<gene>
    <name evidence="14" type="ORF">SAMN05216410_1933</name>
</gene>
<dbReference type="Pfam" id="PF00512">
    <property type="entry name" value="HisKA"/>
    <property type="match status" value="1"/>
</dbReference>